<comment type="similarity">
    <text evidence="1">Belongs to the N(4)/N(6)-methyltransferase family.</text>
</comment>
<dbReference type="InterPro" id="IPR051537">
    <property type="entry name" value="DNA_Adenine_Mtase"/>
</dbReference>
<comment type="similarity">
    <text evidence="2">Belongs to the type-I restriction system S methylase family.</text>
</comment>
<dbReference type="EC" id="2.1.1.72" evidence="3"/>
<feature type="domain" description="Type I restriction modification DNA specificity" evidence="10">
    <location>
        <begin position="503"/>
        <end position="631"/>
    </location>
</feature>
<dbReference type="EMBL" id="CP137852">
    <property type="protein sequence ID" value="WPB83108.1"/>
    <property type="molecule type" value="Genomic_DNA"/>
</dbReference>
<dbReference type="Pfam" id="PF02384">
    <property type="entry name" value="N6_Mtase"/>
    <property type="match status" value="1"/>
</dbReference>
<keyword evidence="13" id="KW-1185">Reference proteome</keyword>
<evidence type="ECO:0000256" key="9">
    <source>
        <dbReference type="ARBA" id="ARBA00047942"/>
    </source>
</evidence>
<evidence type="ECO:0000256" key="3">
    <source>
        <dbReference type="ARBA" id="ARBA00011900"/>
    </source>
</evidence>
<name>A0ABZ0PCI8_9PROT</name>
<evidence type="ECO:0000256" key="6">
    <source>
        <dbReference type="ARBA" id="ARBA00022691"/>
    </source>
</evidence>
<dbReference type="InterPro" id="IPR000055">
    <property type="entry name" value="Restrct_endonuc_typeI_TRD"/>
</dbReference>
<gene>
    <name evidence="12" type="ORF">R9Z33_13435</name>
</gene>
<evidence type="ECO:0000259" key="11">
    <source>
        <dbReference type="Pfam" id="PF02384"/>
    </source>
</evidence>
<keyword evidence="7" id="KW-0680">Restriction system</keyword>
<dbReference type="SUPFAM" id="SSF53335">
    <property type="entry name" value="S-adenosyl-L-methionine-dependent methyltransferases"/>
    <property type="match status" value="1"/>
</dbReference>
<dbReference type="GO" id="GO:0032259">
    <property type="term" value="P:methylation"/>
    <property type="evidence" value="ECO:0007669"/>
    <property type="project" value="UniProtKB-KW"/>
</dbReference>
<feature type="domain" description="DNA methylase adenine-specific" evidence="11">
    <location>
        <begin position="285"/>
        <end position="427"/>
    </location>
</feature>
<evidence type="ECO:0000259" key="10">
    <source>
        <dbReference type="Pfam" id="PF01420"/>
    </source>
</evidence>
<evidence type="ECO:0000256" key="1">
    <source>
        <dbReference type="ARBA" id="ARBA00006594"/>
    </source>
</evidence>
<evidence type="ECO:0000256" key="5">
    <source>
        <dbReference type="ARBA" id="ARBA00022679"/>
    </source>
</evidence>
<dbReference type="PANTHER" id="PTHR42933">
    <property type="entry name" value="SLR6095 PROTEIN"/>
    <property type="match status" value="1"/>
</dbReference>
<evidence type="ECO:0000313" key="12">
    <source>
        <dbReference type="EMBL" id="WPB83108.1"/>
    </source>
</evidence>
<reference evidence="12 13" key="1">
    <citation type="submission" date="2023-11" db="EMBL/GenBank/DDBJ databases">
        <title>Arctic aerobic anoxygenic photoheterotroph Sediminicoccus rosea KRV36 adapts its photosynthesis to long days of polar summer.</title>
        <authorList>
            <person name="Tomasch J."/>
            <person name="Kopejtka K."/>
            <person name="Bily T."/>
            <person name="Gardiner A.T."/>
            <person name="Gardian Z."/>
            <person name="Shivaramu S."/>
            <person name="Koblizek M."/>
            <person name="Engelhardt F."/>
            <person name="Kaftan D."/>
        </authorList>
    </citation>
    <scope>NUCLEOTIDE SEQUENCE [LARGE SCALE GENOMIC DNA]</scope>
    <source>
        <strain evidence="12 13">R-30</strain>
    </source>
</reference>
<dbReference type="InterPro" id="IPR029063">
    <property type="entry name" value="SAM-dependent_MTases_sf"/>
</dbReference>
<dbReference type="GO" id="GO:0008168">
    <property type="term" value="F:methyltransferase activity"/>
    <property type="evidence" value="ECO:0007669"/>
    <property type="project" value="UniProtKB-KW"/>
</dbReference>
<keyword evidence="8" id="KW-0238">DNA-binding</keyword>
<comment type="catalytic activity">
    <reaction evidence="9">
        <text>a 2'-deoxyadenosine in DNA + S-adenosyl-L-methionine = an N(6)-methyl-2'-deoxyadenosine in DNA + S-adenosyl-L-homocysteine + H(+)</text>
        <dbReference type="Rhea" id="RHEA:15197"/>
        <dbReference type="Rhea" id="RHEA-COMP:12418"/>
        <dbReference type="Rhea" id="RHEA-COMP:12419"/>
        <dbReference type="ChEBI" id="CHEBI:15378"/>
        <dbReference type="ChEBI" id="CHEBI:57856"/>
        <dbReference type="ChEBI" id="CHEBI:59789"/>
        <dbReference type="ChEBI" id="CHEBI:90615"/>
        <dbReference type="ChEBI" id="CHEBI:90616"/>
        <dbReference type="EC" id="2.1.1.72"/>
    </reaction>
</comment>
<protein>
    <recommendedName>
        <fullName evidence="3">site-specific DNA-methyltransferase (adenine-specific)</fullName>
        <ecNumber evidence="3">2.1.1.72</ecNumber>
    </recommendedName>
</protein>
<keyword evidence="5" id="KW-0808">Transferase</keyword>
<dbReference type="Gene3D" id="3.90.220.20">
    <property type="entry name" value="DNA methylase specificity domains"/>
    <property type="match status" value="1"/>
</dbReference>
<dbReference type="PANTHER" id="PTHR42933:SF3">
    <property type="entry name" value="TYPE I RESTRICTION ENZYME MJAVIII METHYLASE SUBUNIT"/>
    <property type="match status" value="1"/>
</dbReference>
<evidence type="ECO:0000256" key="2">
    <source>
        <dbReference type="ARBA" id="ARBA00010923"/>
    </source>
</evidence>
<dbReference type="SUPFAM" id="SSF116734">
    <property type="entry name" value="DNA methylase specificity domain"/>
    <property type="match status" value="1"/>
</dbReference>
<evidence type="ECO:0000256" key="4">
    <source>
        <dbReference type="ARBA" id="ARBA00022603"/>
    </source>
</evidence>
<evidence type="ECO:0000256" key="8">
    <source>
        <dbReference type="ARBA" id="ARBA00023125"/>
    </source>
</evidence>
<dbReference type="InterPro" id="IPR003356">
    <property type="entry name" value="DNA_methylase_A-5"/>
</dbReference>
<keyword evidence="4 12" id="KW-0489">Methyltransferase</keyword>
<evidence type="ECO:0000313" key="13">
    <source>
        <dbReference type="Proteomes" id="UP001305521"/>
    </source>
</evidence>
<dbReference type="InterPro" id="IPR044946">
    <property type="entry name" value="Restrct_endonuc_typeI_TRD_sf"/>
</dbReference>
<organism evidence="12 13">
    <name type="scientific">Sediminicoccus rosea</name>
    <dbReference type="NCBI Taxonomy" id="1225128"/>
    <lineage>
        <taxon>Bacteria</taxon>
        <taxon>Pseudomonadati</taxon>
        <taxon>Pseudomonadota</taxon>
        <taxon>Alphaproteobacteria</taxon>
        <taxon>Acetobacterales</taxon>
        <taxon>Roseomonadaceae</taxon>
        <taxon>Sediminicoccus</taxon>
    </lineage>
</organism>
<sequence>MHADHQLTSPSGQMELIRTFQHELQRAAAESGQDLASLVLTVAQMRVAARLLPVSGPNAMGFLDMERELTAPDWQAMLDRLPAAWPQAWRAPGATFSPVSQPLPPGHLERLRRLALATHVKKGEAADAVSPMRGWIRRALLAASGDRALSASIASFELCQLIATAIDPTEAQHVYCAYGMTAIVATHIAETRGVQVTLDVEEGWLAGICACIAVADDLPLIVRERDPLTEPANVDQELFAEQESYDAAIVFPPVGMRSRGEDYRSLGTNLPQPGVAEGQYVALALARGRRAAVCLLPTGFLFRTTKADQAFKEQAIRLFGLDAVISLPRDAFPSSSLIQVAMLVFRPKAKVHPWMRQQQRVLMVDGRPERERDKSRPSTIGRFSTIRDLADILQHHTETDFSVLASADEIAGHDFNLSVERYVLDSEARRMRDLLANAEAVPLEDVAEISRPQALLVGRDRAGRESRETDVSDRSDGVLLEVGVGDIDDAGVVRMPTTSVPASDELLQRTRRARLEPGDVLIVIKGSVGKVGFVRDIPDGPAWLASQSFAILRLRRRGPIIDPAILFRFLSSSMGQVTVQSLKVGSVISGLQMADLRRLPVLVPSAEAQGAIAAQMSAIFDMQEKIQEMRQQLIQRQKTIWPEMDAATPENAIYSGGA</sequence>
<accession>A0ABZ0PCI8</accession>
<dbReference type="Pfam" id="PF01420">
    <property type="entry name" value="Methylase_S"/>
    <property type="match status" value="1"/>
</dbReference>
<dbReference type="Proteomes" id="UP001305521">
    <property type="component" value="Chromosome"/>
</dbReference>
<dbReference type="Gene3D" id="3.40.50.150">
    <property type="entry name" value="Vaccinia Virus protein VP39"/>
    <property type="match status" value="1"/>
</dbReference>
<proteinExistence type="inferred from homology"/>
<evidence type="ECO:0000256" key="7">
    <source>
        <dbReference type="ARBA" id="ARBA00022747"/>
    </source>
</evidence>
<keyword evidence="6" id="KW-0949">S-adenosyl-L-methionine</keyword>
<dbReference type="RefSeq" id="WP_318647090.1">
    <property type="nucleotide sequence ID" value="NZ_CP137852.1"/>
</dbReference>